<evidence type="ECO:0000256" key="18">
    <source>
        <dbReference type="ARBA" id="ARBA00048898"/>
    </source>
</evidence>
<evidence type="ECO:0000256" key="12">
    <source>
        <dbReference type="ARBA" id="ARBA00022798"/>
    </source>
</evidence>
<dbReference type="PROSITE" id="PS00166">
    <property type="entry name" value="ENOYL_COA_HYDRATASE"/>
    <property type="match status" value="1"/>
</dbReference>
<comment type="function">
    <text evidence="2">Catalyzes both the phosphorylation of dihydroxyacetone and of glyceraldehyde.</text>
</comment>
<dbReference type="InterPro" id="IPR012734">
    <property type="entry name" value="DhaK_ATP"/>
</dbReference>
<evidence type="ECO:0000256" key="17">
    <source>
        <dbReference type="ARBA" id="ARBA00047974"/>
    </source>
</evidence>
<comment type="caution">
    <text evidence="24">The sequence shown here is derived from an EMBL/GenBank/DDBJ whole genome shotgun (WGS) entry which is preliminary data.</text>
</comment>
<dbReference type="AlphaFoldDB" id="A0AAN7A8Q8"/>
<dbReference type="Gene3D" id="1.25.40.340">
    <property type="match status" value="1"/>
</dbReference>
<gene>
    <name evidence="24" type="ORF">QBC36DRAFT_343691</name>
</gene>
<dbReference type="GO" id="GO:0003860">
    <property type="term" value="F:3-hydroxyisobutyryl-CoA hydrolase activity"/>
    <property type="evidence" value="ECO:0007669"/>
    <property type="project" value="UniProtKB-EC"/>
</dbReference>
<dbReference type="FunFam" id="1.25.40.340:FF:000001">
    <property type="entry name" value="Dihydroxyacetone kinase 1"/>
    <property type="match status" value="1"/>
</dbReference>
<dbReference type="GO" id="GO:0005739">
    <property type="term" value="C:mitochondrion"/>
    <property type="evidence" value="ECO:0007669"/>
    <property type="project" value="UniProtKB-SubCell"/>
</dbReference>
<keyword evidence="11" id="KW-0418">Kinase</keyword>
<feature type="domain" description="DhaL" evidence="22">
    <location>
        <begin position="387"/>
        <end position="585"/>
    </location>
</feature>
<dbReference type="Proteomes" id="UP001302321">
    <property type="component" value="Unassembled WGS sequence"/>
</dbReference>
<protein>
    <recommendedName>
        <fullName evidence="16">3-hydroxyisobutyryl-coenzyme A hydrolase</fullName>
        <ecNumber evidence="8">2.7.1.28</ecNumber>
        <ecNumber evidence="7">2.7.1.29</ecNumber>
        <ecNumber evidence="6">3.1.2.4</ecNumber>
    </recommendedName>
</protein>
<evidence type="ECO:0000256" key="2">
    <source>
        <dbReference type="ARBA" id="ARBA00003264"/>
    </source>
</evidence>
<dbReference type="InterPro" id="IPR004007">
    <property type="entry name" value="DhaL_dom"/>
</dbReference>
<dbReference type="FunFam" id="3.30.1180.20:FF:000001">
    <property type="entry name" value="Dihydroxyacetone kinase 1"/>
    <property type="match status" value="1"/>
</dbReference>
<comment type="catalytic activity">
    <reaction evidence="1">
        <text>3-hydroxy-2-methylpropanoyl-CoA + H2O = 3-hydroxy-2-methylpropanoate + CoA + H(+)</text>
        <dbReference type="Rhea" id="RHEA:20888"/>
        <dbReference type="ChEBI" id="CHEBI:11805"/>
        <dbReference type="ChEBI" id="CHEBI:15377"/>
        <dbReference type="ChEBI" id="CHEBI:15378"/>
        <dbReference type="ChEBI" id="CHEBI:57287"/>
        <dbReference type="ChEBI" id="CHEBI:57340"/>
        <dbReference type="EC" id="3.1.2.4"/>
    </reaction>
</comment>
<reference evidence="24" key="2">
    <citation type="submission" date="2023-05" db="EMBL/GenBank/DDBJ databases">
        <authorList>
            <consortium name="Lawrence Berkeley National Laboratory"/>
            <person name="Steindorff A."/>
            <person name="Hensen N."/>
            <person name="Bonometti L."/>
            <person name="Westerberg I."/>
            <person name="Brannstrom I.O."/>
            <person name="Guillou S."/>
            <person name="Cros-Aarteil S."/>
            <person name="Calhoun S."/>
            <person name="Haridas S."/>
            <person name="Kuo A."/>
            <person name="Mondo S."/>
            <person name="Pangilinan J."/>
            <person name="Riley R."/>
            <person name="Labutti K."/>
            <person name="Andreopoulos B."/>
            <person name="Lipzen A."/>
            <person name="Chen C."/>
            <person name="Yanf M."/>
            <person name="Daum C."/>
            <person name="Ng V."/>
            <person name="Clum A."/>
            <person name="Ohm R."/>
            <person name="Martin F."/>
            <person name="Silar P."/>
            <person name="Natvig D."/>
            <person name="Lalanne C."/>
            <person name="Gautier V."/>
            <person name="Ament-Velasquez S.L."/>
            <person name="Kruys A."/>
            <person name="Hutchinson M.I."/>
            <person name="Powell A.J."/>
            <person name="Barry K."/>
            <person name="Miller A.N."/>
            <person name="Grigoriev I.V."/>
            <person name="Debuchy R."/>
            <person name="Gladieux P."/>
            <person name="Thoren M.H."/>
            <person name="Johannesson H."/>
        </authorList>
    </citation>
    <scope>NUCLEOTIDE SEQUENCE</scope>
    <source>
        <strain evidence="24">CBS 892.96</strain>
    </source>
</reference>
<dbReference type="PANTHER" id="PTHR28629:SF14">
    <property type="entry name" value="DIHYDROXYACETONE KINASE 1"/>
    <property type="match status" value="1"/>
</dbReference>
<feature type="region of interest" description="Disordered" evidence="21">
    <location>
        <begin position="356"/>
        <end position="378"/>
    </location>
</feature>
<dbReference type="SUPFAM" id="SSF101473">
    <property type="entry name" value="DhaL-like"/>
    <property type="match status" value="1"/>
</dbReference>
<dbReference type="FunFam" id="3.90.226.10:FF:000026">
    <property type="entry name" value="3-hydroxyisobutyryl-CoA hydrolase, mitochondrial"/>
    <property type="match status" value="1"/>
</dbReference>
<keyword evidence="14" id="KW-0067">ATP-binding</keyword>
<evidence type="ECO:0000256" key="8">
    <source>
        <dbReference type="ARBA" id="ARBA00012110"/>
    </source>
</evidence>
<dbReference type="Gene3D" id="3.90.226.10">
    <property type="entry name" value="2-enoyl-CoA Hydratase, Chain A, domain 1"/>
    <property type="match status" value="1"/>
</dbReference>
<evidence type="ECO:0000256" key="21">
    <source>
        <dbReference type="SAM" id="MobiDB-lite"/>
    </source>
</evidence>
<evidence type="ECO:0000313" key="25">
    <source>
        <dbReference type="Proteomes" id="UP001302321"/>
    </source>
</evidence>
<evidence type="ECO:0000256" key="9">
    <source>
        <dbReference type="ARBA" id="ARBA00022679"/>
    </source>
</evidence>
<evidence type="ECO:0000256" key="20">
    <source>
        <dbReference type="PIRSR" id="PIRSR612734-2"/>
    </source>
</evidence>
<dbReference type="GO" id="GO:0005829">
    <property type="term" value="C:cytosol"/>
    <property type="evidence" value="ECO:0007669"/>
    <property type="project" value="TreeGrafter"/>
</dbReference>
<dbReference type="FunFam" id="3.40.50.10440:FF:000002">
    <property type="entry name" value="Dihydroxyacetone kinase"/>
    <property type="match status" value="1"/>
</dbReference>
<dbReference type="Gene3D" id="3.30.1180.20">
    <property type="entry name" value="Dihydroxyacetone kinase, domain 2"/>
    <property type="match status" value="1"/>
</dbReference>
<dbReference type="InterPro" id="IPR018376">
    <property type="entry name" value="Enoyl-CoA_hyd/isom_CS"/>
</dbReference>
<feature type="binding site" evidence="20">
    <location>
        <position position="114"/>
    </location>
    <ligand>
        <name>substrate</name>
    </ligand>
</feature>
<dbReference type="EC" id="3.1.2.4" evidence="6"/>
<dbReference type="SUPFAM" id="SSF52096">
    <property type="entry name" value="ClpP/crotonase"/>
    <property type="match status" value="1"/>
</dbReference>
<proteinExistence type="inferred from homology"/>
<evidence type="ECO:0000256" key="13">
    <source>
        <dbReference type="ARBA" id="ARBA00022801"/>
    </source>
</evidence>
<dbReference type="CDD" id="cd06558">
    <property type="entry name" value="crotonase-like"/>
    <property type="match status" value="1"/>
</dbReference>
<keyword evidence="25" id="KW-1185">Reference proteome</keyword>
<evidence type="ECO:0000256" key="3">
    <source>
        <dbReference type="ARBA" id="ARBA00004173"/>
    </source>
</evidence>
<comment type="catalytic activity">
    <reaction evidence="18">
        <text>dihydroxyacetone + ATP = dihydroxyacetone phosphate + ADP + H(+)</text>
        <dbReference type="Rhea" id="RHEA:15773"/>
        <dbReference type="ChEBI" id="CHEBI:15378"/>
        <dbReference type="ChEBI" id="CHEBI:16016"/>
        <dbReference type="ChEBI" id="CHEBI:30616"/>
        <dbReference type="ChEBI" id="CHEBI:57642"/>
        <dbReference type="ChEBI" id="CHEBI:456216"/>
        <dbReference type="EC" id="2.7.1.29"/>
    </reaction>
</comment>
<dbReference type="PROSITE" id="PS51481">
    <property type="entry name" value="DHAK"/>
    <property type="match status" value="1"/>
</dbReference>
<comment type="similarity">
    <text evidence="5">Belongs to the dihydroxyacetone kinase (DAK) family.</text>
</comment>
<comment type="subcellular location">
    <subcellularLocation>
        <location evidence="3">Mitochondrion</location>
    </subcellularLocation>
</comment>
<dbReference type="PROSITE" id="PS51480">
    <property type="entry name" value="DHAL"/>
    <property type="match status" value="1"/>
</dbReference>
<dbReference type="InterPro" id="IPR029045">
    <property type="entry name" value="ClpP/crotonase-like_dom_sf"/>
</dbReference>
<evidence type="ECO:0000256" key="10">
    <source>
        <dbReference type="ARBA" id="ARBA00022741"/>
    </source>
</evidence>
<dbReference type="EC" id="2.7.1.28" evidence="8"/>
<dbReference type="GO" id="GO:0019563">
    <property type="term" value="P:glycerol catabolic process"/>
    <property type="evidence" value="ECO:0007669"/>
    <property type="project" value="TreeGrafter"/>
</dbReference>
<keyword evidence="9" id="KW-0808">Transferase</keyword>
<dbReference type="GO" id="GO:0050354">
    <property type="term" value="F:triokinase activity"/>
    <property type="evidence" value="ECO:0007669"/>
    <property type="project" value="UniProtKB-EC"/>
</dbReference>
<dbReference type="PANTHER" id="PTHR28629">
    <property type="entry name" value="TRIOKINASE/FMN CYCLASE"/>
    <property type="match status" value="1"/>
</dbReference>
<dbReference type="Gene3D" id="3.40.50.10440">
    <property type="entry name" value="Dihydroxyacetone kinase, domain 1"/>
    <property type="match status" value="1"/>
</dbReference>
<dbReference type="EMBL" id="MU866115">
    <property type="protein sequence ID" value="KAK4179511.1"/>
    <property type="molecule type" value="Genomic_DNA"/>
</dbReference>
<dbReference type="NCBIfam" id="TIGR02361">
    <property type="entry name" value="dak_ATP"/>
    <property type="match status" value="1"/>
</dbReference>
<dbReference type="GO" id="GO:0005524">
    <property type="term" value="F:ATP binding"/>
    <property type="evidence" value="ECO:0007669"/>
    <property type="project" value="UniProtKB-KW"/>
</dbReference>
<feature type="binding site" evidence="20">
    <location>
        <begin position="57"/>
        <end position="60"/>
    </location>
    <ligand>
        <name>substrate</name>
    </ligand>
</feature>
<evidence type="ECO:0000256" key="11">
    <source>
        <dbReference type="ARBA" id="ARBA00022777"/>
    </source>
</evidence>
<dbReference type="Pfam" id="PF02733">
    <property type="entry name" value="Dak1"/>
    <property type="match status" value="1"/>
</dbReference>
<comment type="pathway">
    <text evidence="4">Polyol metabolism; glycerol fermentation; glycerone phosphate from glycerol (oxidative route): step 2/2.</text>
</comment>
<keyword evidence="12" id="KW-0319">Glycerol metabolism</keyword>
<feature type="compositionally biased region" description="Polar residues" evidence="21">
    <location>
        <begin position="624"/>
        <end position="635"/>
    </location>
</feature>
<dbReference type="InterPro" id="IPR004006">
    <property type="entry name" value="DhaK_dom"/>
</dbReference>
<dbReference type="Pfam" id="PF02734">
    <property type="entry name" value="Dak2"/>
    <property type="match status" value="1"/>
</dbReference>
<dbReference type="NCBIfam" id="NF004127">
    <property type="entry name" value="PRK05617.1"/>
    <property type="match status" value="1"/>
</dbReference>
<sequence length="1091" mass="118237">MSTKHFLPNPTRLLLTSLHSQTLTNPALALDTHNKILYLRPSQQSDSQPVHLISGGGAGHEPSFSGFVGSGLLSAAVSGTIFASPSAEQIRTCLFSRLPPNAEALVTVMNYTGDVLNFGLAVEKAKAAGKKVEMVIVGDDVAVGRTKGGKVGRRGVAGTVLVVKIAGALAKRGYRFEEVAKVARLVAGNLVSVGASLGRVHVPGRAVTKEEEGEKLGEDEVEIGMGIHNEAGVGREKMELKELVEKMLRMMLDKEDKERGFVNVNSNEVVLLVNNLGGVSVLEMGAIVAEVVKQLGEDWNIKPARVLNGTYMTSLNGLGFSVSLLNVVNTDIGGPGMIELLDDECEATGWPAQISKSTWEERNQAAREDDASNGEKVGESGLTVDAEAAQEVLTQGLEAVVAAEPDVTRYDTIVGDGDCGVGLKRGAEAILNHVSSKPLTGDVVVDLANIIPVVEMEMDGTSGALYAIFLNALVAALRSISQSEKQASSKVWASALRQSCEALSRYTPARPGDRTLVDALYPFVDTLEETGDVKKAAEAAVSGAEGTKGMKASLGRTVYIGGSGFEEVPDPGAWGLASFFQGLAGIKRLEDDSNGAAAPCRAAAAATRPSSSLLAAMPLRAKLLSQQQQPQSRTMSSSPLSHFPPSPHDEPEDVVFQSLYGLRTIELNRPKKLNALNGSMIRKIAPRLLEWSKSDMANVIVMKGAGPKAFCAGGDVQQLAKWNKDSGVNGQKKSAAYFGQEYKLDHLIATYTKPYIAFMDGITMGGGVGLSIHAPFRIATERTVFAMPETTIGFFPDVGASFFLPRMEGSVGTYLALTSEQLRGVNVFYAGVATHYLHSSSLNALESRLAELRFRDYDELERRLEVVNATIEEFVTGLPYDEPIAVAGEVRKAIDRCFSYNSVGEIIKALEEERQNYPVTKGWAEKTLETLHVRSPTSVHVTLKQMRIGTKWDIAETFKREFSIATKFMAYPDFTEGKREPKWQPSSLEEFASEDRQQLVDSFFLEDENVKKLELLNSTTYAEYPFKNFGVPTEKEVEEKIAEGKAKSKGEVVEHFVREKRQKQGVKEVVSEILARKTQEAEEGLAWVYEQ</sequence>
<dbReference type="Pfam" id="PF16113">
    <property type="entry name" value="ECH_2"/>
    <property type="match status" value="1"/>
</dbReference>
<dbReference type="InterPro" id="IPR045004">
    <property type="entry name" value="ECH_dom"/>
</dbReference>
<feature type="region of interest" description="Disordered" evidence="21">
    <location>
        <begin position="624"/>
        <end position="649"/>
    </location>
</feature>
<keyword evidence="13" id="KW-0378">Hydrolase</keyword>
<evidence type="ECO:0000256" key="16">
    <source>
        <dbReference type="ARBA" id="ARBA00031181"/>
    </source>
</evidence>
<dbReference type="SUPFAM" id="SSF82549">
    <property type="entry name" value="DAK1/DegV-like"/>
    <property type="match status" value="1"/>
</dbReference>
<evidence type="ECO:0000256" key="14">
    <source>
        <dbReference type="ARBA" id="ARBA00022840"/>
    </source>
</evidence>
<evidence type="ECO:0000256" key="1">
    <source>
        <dbReference type="ARBA" id="ARBA00001709"/>
    </source>
</evidence>
<evidence type="ECO:0000259" key="23">
    <source>
        <dbReference type="PROSITE" id="PS51481"/>
    </source>
</evidence>
<dbReference type="GO" id="GO:0004371">
    <property type="term" value="F:glycerone kinase activity"/>
    <property type="evidence" value="ECO:0007669"/>
    <property type="project" value="UniProtKB-EC"/>
</dbReference>
<evidence type="ECO:0000256" key="15">
    <source>
        <dbReference type="ARBA" id="ARBA00023128"/>
    </source>
</evidence>
<comment type="catalytic activity">
    <reaction evidence="17">
        <text>D-glyceraldehyde + ATP = D-glyceraldehyde 3-phosphate + ADP + H(+)</text>
        <dbReference type="Rhea" id="RHEA:13941"/>
        <dbReference type="ChEBI" id="CHEBI:15378"/>
        <dbReference type="ChEBI" id="CHEBI:17378"/>
        <dbReference type="ChEBI" id="CHEBI:30616"/>
        <dbReference type="ChEBI" id="CHEBI:59776"/>
        <dbReference type="ChEBI" id="CHEBI:456216"/>
        <dbReference type="EC" id="2.7.1.28"/>
    </reaction>
</comment>
<evidence type="ECO:0000256" key="19">
    <source>
        <dbReference type="PIRSR" id="PIRSR612734-1"/>
    </source>
</evidence>
<feature type="active site" description="Tele-hemiaminal-histidine intermediate" evidence="19">
    <location>
        <position position="228"/>
    </location>
</feature>
<dbReference type="InterPro" id="IPR036117">
    <property type="entry name" value="DhaL_dom_sf"/>
</dbReference>
<reference evidence="24" key="1">
    <citation type="journal article" date="2023" name="Mol. Phylogenet. Evol.">
        <title>Genome-scale phylogeny and comparative genomics of the fungal order Sordariales.</title>
        <authorList>
            <person name="Hensen N."/>
            <person name="Bonometti L."/>
            <person name="Westerberg I."/>
            <person name="Brannstrom I.O."/>
            <person name="Guillou S."/>
            <person name="Cros-Aarteil S."/>
            <person name="Calhoun S."/>
            <person name="Haridas S."/>
            <person name="Kuo A."/>
            <person name="Mondo S."/>
            <person name="Pangilinan J."/>
            <person name="Riley R."/>
            <person name="LaButti K."/>
            <person name="Andreopoulos B."/>
            <person name="Lipzen A."/>
            <person name="Chen C."/>
            <person name="Yan M."/>
            <person name="Daum C."/>
            <person name="Ng V."/>
            <person name="Clum A."/>
            <person name="Steindorff A."/>
            <person name="Ohm R.A."/>
            <person name="Martin F."/>
            <person name="Silar P."/>
            <person name="Natvig D.O."/>
            <person name="Lalanne C."/>
            <person name="Gautier V."/>
            <person name="Ament-Velasquez S.L."/>
            <person name="Kruys A."/>
            <person name="Hutchinson M.I."/>
            <person name="Powell A.J."/>
            <person name="Barry K."/>
            <person name="Miller A.N."/>
            <person name="Grigoriev I.V."/>
            <person name="Debuchy R."/>
            <person name="Gladieux P."/>
            <person name="Hiltunen Thoren M."/>
            <person name="Johannesson H."/>
        </authorList>
    </citation>
    <scope>NUCLEOTIDE SEQUENCE</scope>
    <source>
        <strain evidence="24">CBS 892.96</strain>
    </source>
</reference>
<feature type="domain" description="DhaK" evidence="23">
    <location>
        <begin position="9"/>
        <end position="350"/>
    </location>
</feature>
<keyword evidence="10" id="KW-0547">Nucleotide-binding</keyword>
<evidence type="ECO:0000259" key="22">
    <source>
        <dbReference type="PROSITE" id="PS51480"/>
    </source>
</evidence>
<evidence type="ECO:0000313" key="24">
    <source>
        <dbReference type="EMBL" id="KAK4179511.1"/>
    </source>
</evidence>
<evidence type="ECO:0000256" key="4">
    <source>
        <dbReference type="ARBA" id="ARBA00004778"/>
    </source>
</evidence>
<evidence type="ECO:0000256" key="6">
    <source>
        <dbReference type="ARBA" id="ARBA00011915"/>
    </source>
</evidence>
<evidence type="ECO:0000256" key="7">
    <source>
        <dbReference type="ARBA" id="ARBA00012107"/>
    </source>
</evidence>
<evidence type="ECO:0000256" key="5">
    <source>
        <dbReference type="ARBA" id="ARBA00008757"/>
    </source>
</evidence>
<accession>A0AAN7A8Q8</accession>
<feature type="compositionally biased region" description="Basic and acidic residues" evidence="21">
    <location>
        <begin position="358"/>
        <end position="370"/>
    </location>
</feature>
<name>A0AAN7A8Q8_9PEZI</name>
<organism evidence="24 25">
    <name type="scientific">Triangularia setosa</name>
    <dbReference type="NCBI Taxonomy" id="2587417"/>
    <lineage>
        <taxon>Eukaryota</taxon>
        <taxon>Fungi</taxon>
        <taxon>Dikarya</taxon>
        <taxon>Ascomycota</taxon>
        <taxon>Pezizomycotina</taxon>
        <taxon>Sordariomycetes</taxon>
        <taxon>Sordariomycetidae</taxon>
        <taxon>Sordariales</taxon>
        <taxon>Podosporaceae</taxon>
        <taxon>Triangularia</taxon>
    </lineage>
</organism>
<dbReference type="SMART" id="SM01120">
    <property type="entry name" value="Dak2"/>
    <property type="match status" value="1"/>
</dbReference>
<keyword evidence="15" id="KW-0496">Mitochondrion</keyword>
<dbReference type="InterPro" id="IPR050861">
    <property type="entry name" value="Dihydroxyacetone_Kinase"/>
</dbReference>
<dbReference type="EC" id="2.7.1.29" evidence="7"/>